<evidence type="ECO:0000313" key="2">
    <source>
        <dbReference type="EMBL" id="MPY48660.1"/>
    </source>
</evidence>
<organism evidence="2 3">
    <name type="scientific">Streptomyces acidicola</name>
    <dbReference type="NCBI Taxonomy" id="2596892"/>
    <lineage>
        <taxon>Bacteria</taxon>
        <taxon>Bacillati</taxon>
        <taxon>Actinomycetota</taxon>
        <taxon>Actinomycetes</taxon>
        <taxon>Kitasatosporales</taxon>
        <taxon>Streptomycetaceae</taxon>
        <taxon>Streptomyces</taxon>
    </lineage>
</organism>
<accession>A0A5N8WMJ4</accession>
<dbReference type="Proteomes" id="UP000373149">
    <property type="component" value="Unassembled WGS sequence"/>
</dbReference>
<name>A0A5N8WMJ4_9ACTN</name>
<feature type="transmembrane region" description="Helical" evidence="1">
    <location>
        <begin position="83"/>
        <end position="103"/>
    </location>
</feature>
<evidence type="ECO:0000256" key="1">
    <source>
        <dbReference type="SAM" id="Phobius"/>
    </source>
</evidence>
<evidence type="ECO:0000313" key="3">
    <source>
        <dbReference type="Proteomes" id="UP000373149"/>
    </source>
</evidence>
<gene>
    <name evidence="2" type="ORF">FPZ41_08815</name>
</gene>
<sequence>MESVGAEEPARANCPGCGGAEVRTVQETCADPASVHDGLSDRLASGPGVASRGDSWLHFVEGALMTGVCAGLAYSGVQDDKPLYTIGGSLLAVLLLIGTVVVIRGEARERRVVAAGRARAEELSRSASYCSGCASVFYADGTPWQGVLTPEQYQKYVWTEAGYGTRLDARATEVALPPGIPVRQGGAPDHA</sequence>
<dbReference type="RefSeq" id="WP_152860745.1">
    <property type="nucleotide sequence ID" value="NZ_VMNX01000020.1"/>
</dbReference>
<keyword evidence="3" id="KW-1185">Reference proteome</keyword>
<dbReference type="AlphaFoldDB" id="A0A5N8WMJ4"/>
<keyword evidence="1" id="KW-0812">Transmembrane</keyword>
<protein>
    <submittedName>
        <fullName evidence="2">Uncharacterized protein</fullName>
    </submittedName>
</protein>
<comment type="caution">
    <text evidence="2">The sequence shown here is derived from an EMBL/GenBank/DDBJ whole genome shotgun (WGS) entry which is preliminary data.</text>
</comment>
<keyword evidence="1" id="KW-0472">Membrane</keyword>
<keyword evidence="1" id="KW-1133">Transmembrane helix</keyword>
<dbReference type="EMBL" id="VMNX01000020">
    <property type="protein sequence ID" value="MPY48660.1"/>
    <property type="molecule type" value="Genomic_DNA"/>
</dbReference>
<reference evidence="2 3" key="1">
    <citation type="submission" date="2019-09" db="EMBL/GenBank/DDBJ databases">
        <authorList>
            <person name="Duangmal K."/>
            <person name="Teo W.F.A."/>
            <person name="Lipun K."/>
        </authorList>
    </citation>
    <scope>NUCLEOTIDE SEQUENCE [LARGE SCALE GENOMIC DNA]</scope>
    <source>
        <strain evidence="2 3">K1PN6</strain>
    </source>
</reference>
<proteinExistence type="predicted"/>